<evidence type="ECO:0000256" key="5">
    <source>
        <dbReference type="ARBA" id="ARBA00007383"/>
    </source>
</evidence>
<dbReference type="GO" id="GO:0030145">
    <property type="term" value="F:manganese ion binding"/>
    <property type="evidence" value="ECO:0007669"/>
    <property type="project" value="UniProtKB-UniRule"/>
</dbReference>
<evidence type="ECO:0000256" key="7">
    <source>
        <dbReference type="ARBA" id="ARBA00019179"/>
    </source>
</evidence>
<keyword evidence="9 14" id="KW-0540">Nuclease</keyword>
<dbReference type="GO" id="GO:0003723">
    <property type="term" value="F:RNA binding"/>
    <property type="evidence" value="ECO:0007669"/>
    <property type="project" value="UniProtKB-UniRule"/>
</dbReference>
<keyword evidence="12 14" id="KW-0378">Hydrolase</keyword>
<dbReference type="GO" id="GO:0032299">
    <property type="term" value="C:ribonuclease H2 complex"/>
    <property type="evidence" value="ECO:0007669"/>
    <property type="project" value="TreeGrafter"/>
</dbReference>
<dbReference type="GO" id="GO:0004523">
    <property type="term" value="F:RNA-DNA hybrid ribonuclease activity"/>
    <property type="evidence" value="ECO:0007669"/>
    <property type="project" value="UniProtKB-UniRule"/>
</dbReference>
<evidence type="ECO:0000256" key="16">
    <source>
        <dbReference type="RuleBase" id="RU003515"/>
    </source>
</evidence>
<feature type="binding site" evidence="14 15">
    <location>
        <position position="112"/>
    </location>
    <ligand>
        <name>a divalent metal cation</name>
        <dbReference type="ChEBI" id="CHEBI:60240"/>
    </ligand>
</feature>
<dbReference type="CDD" id="cd07182">
    <property type="entry name" value="RNase_HII_bacteria_HII_like"/>
    <property type="match status" value="1"/>
</dbReference>
<dbReference type="PANTHER" id="PTHR10954:SF18">
    <property type="entry name" value="RIBONUCLEASE HII"/>
    <property type="match status" value="1"/>
</dbReference>
<accession>A0A8J2YBW6</accession>
<dbReference type="NCBIfam" id="NF000595">
    <property type="entry name" value="PRK00015.1-3"/>
    <property type="match status" value="1"/>
</dbReference>
<evidence type="ECO:0000256" key="9">
    <source>
        <dbReference type="ARBA" id="ARBA00022722"/>
    </source>
</evidence>
<dbReference type="Gene3D" id="3.30.420.10">
    <property type="entry name" value="Ribonuclease H-like superfamily/Ribonuclease H"/>
    <property type="match status" value="1"/>
</dbReference>
<dbReference type="PANTHER" id="PTHR10954">
    <property type="entry name" value="RIBONUCLEASE H2 SUBUNIT A"/>
    <property type="match status" value="1"/>
</dbReference>
<keyword evidence="8 14" id="KW-0963">Cytoplasm</keyword>
<dbReference type="PROSITE" id="PS51975">
    <property type="entry name" value="RNASE_H_2"/>
    <property type="match status" value="1"/>
</dbReference>
<evidence type="ECO:0000313" key="19">
    <source>
        <dbReference type="Proteomes" id="UP000602745"/>
    </source>
</evidence>
<comment type="caution">
    <text evidence="18">The sequence shown here is derived from an EMBL/GenBank/DDBJ whole genome shotgun (WGS) entry which is preliminary data.</text>
</comment>
<evidence type="ECO:0000256" key="4">
    <source>
        <dbReference type="ARBA" id="ARBA00004496"/>
    </source>
</evidence>
<reference evidence="18" key="2">
    <citation type="submission" date="2020-09" db="EMBL/GenBank/DDBJ databases">
        <authorList>
            <person name="Sun Q."/>
            <person name="Sedlacek I."/>
        </authorList>
    </citation>
    <scope>NUCLEOTIDE SEQUENCE</scope>
    <source>
        <strain evidence="18">CCM 7684</strain>
    </source>
</reference>
<comment type="subcellular location">
    <subcellularLocation>
        <location evidence="4 14">Cytoplasm</location>
    </subcellularLocation>
</comment>
<evidence type="ECO:0000256" key="3">
    <source>
        <dbReference type="ARBA" id="ARBA00004065"/>
    </source>
</evidence>
<dbReference type="InterPro" id="IPR024567">
    <property type="entry name" value="RNase_HII/HIII_dom"/>
</dbReference>
<comment type="catalytic activity">
    <reaction evidence="1 14 15 16">
        <text>Endonucleolytic cleavage to 5'-phosphomonoester.</text>
        <dbReference type="EC" id="3.1.26.4"/>
    </reaction>
</comment>
<dbReference type="Pfam" id="PF01351">
    <property type="entry name" value="RNase_HII"/>
    <property type="match status" value="1"/>
</dbReference>
<name>A0A8J2YBW6_9RHOB</name>
<evidence type="ECO:0000256" key="10">
    <source>
        <dbReference type="ARBA" id="ARBA00022723"/>
    </source>
</evidence>
<dbReference type="RefSeq" id="WP_188408605.1">
    <property type="nucleotide sequence ID" value="NZ_BMCP01000001.1"/>
</dbReference>
<comment type="cofactor">
    <cofactor evidence="2">
        <name>Mg(2+)</name>
        <dbReference type="ChEBI" id="CHEBI:18420"/>
    </cofactor>
</comment>
<keyword evidence="13 14" id="KW-0464">Manganese</keyword>
<dbReference type="Proteomes" id="UP000602745">
    <property type="component" value="Unassembled WGS sequence"/>
</dbReference>
<feature type="domain" description="RNase H type-2" evidence="17">
    <location>
        <begin position="15"/>
        <end position="204"/>
    </location>
</feature>
<evidence type="ECO:0000256" key="13">
    <source>
        <dbReference type="ARBA" id="ARBA00023211"/>
    </source>
</evidence>
<protein>
    <recommendedName>
        <fullName evidence="7 14">Ribonuclease HII</fullName>
        <shortName evidence="14">RNase HII</shortName>
        <ecNumber evidence="6 14">3.1.26.4</ecNumber>
    </recommendedName>
</protein>
<sequence length="212" mass="22583">MTLPLFPDDLVGASGHVAGLDEVGRGPLAGPVVTAAVILDPDQVPNGLADSKVLTRERREELYTEIMATACVSVAMAKPETIDRLNIRGATLDAMRRAVLGLALRPALVLVDGRDIPPYLPCPAQAIIGGDATVASIAAASIIAKVTRDRLMARLGIHHPAYGFERHVGYSTPEHRQALTLVGVTVHHRRSFAPVRELLMVAEISPAEDQLA</sequence>
<evidence type="ECO:0000313" key="18">
    <source>
        <dbReference type="EMBL" id="GGE34846.1"/>
    </source>
</evidence>
<comment type="function">
    <text evidence="3 14 16">Endonuclease that specifically degrades the RNA of RNA-DNA hybrids.</text>
</comment>
<dbReference type="EC" id="3.1.26.4" evidence="6 14"/>
<keyword evidence="10 14" id="KW-0479">Metal-binding</keyword>
<comment type="cofactor">
    <cofactor evidence="14 15">
        <name>Mn(2+)</name>
        <dbReference type="ChEBI" id="CHEBI:29035"/>
    </cofactor>
    <cofactor evidence="14 15">
        <name>Mg(2+)</name>
        <dbReference type="ChEBI" id="CHEBI:18420"/>
    </cofactor>
    <text evidence="14 15">Manganese or magnesium. Binds 1 divalent metal ion per monomer in the absence of substrate. May bind a second metal ion after substrate binding.</text>
</comment>
<evidence type="ECO:0000256" key="8">
    <source>
        <dbReference type="ARBA" id="ARBA00022490"/>
    </source>
</evidence>
<evidence type="ECO:0000256" key="14">
    <source>
        <dbReference type="HAMAP-Rule" id="MF_00052"/>
    </source>
</evidence>
<organism evidence="18 19">
    <name type="scientific">Agaricicola taiwanensis</name>
    <dbReference type="NCBI Taxonomy" id="591372"/>
    <lineage>
        <taxon>Bacteria</taxon>
        <taxon>Pseudomonadati</taxon>
        <taxon>Pseudomonadota</taxon>
        <taxon>Alphaproteobacteria</taxon>
        <taxon>Rhodobacterales</taxon>
        <taxon>Paracoccaceae</taxon>
        <taxon>Agaricicola</taxon>
    </lineage>
</organism>
<dbReference type="GO" id="GO:0006298">
    <property type="term" value="P:mismatch repair"/>
    <property type="evidence" value="ECO:0007669"/>
    <property type="project" value="TreeGrafter"/>
</dbReference>
<evidence type="ECO:0000256" key="1">
    <source>
        <dbReference type="ARBA" id="ARBA00000077"/>
    </source>
</evidence>
<evidence type="ECO:0000256" key="6">
    <source>
        <dbReference type="ARBA" id="ARBA00012180"/>
    </source>
</evidence>
<proteinExistence type="inferred from homology"/>
<evidence type="ECO:0000256" key="12">
    <source>
        <dbReference type="ARBA" id="ARBA00022801"/>
    </source>
</evidence>
<keyword evidence="19" id="KW-1185">Reference proteome</keyword>
<feature type="binding site" evidence="14 15">
    <location>
        <position position="21"/>
    </location>
    <ligand>
        <name>a divalent metal cation</name>
        <dbReference type="ChEBI" id="CHEBI:60240"/>
    </ligand>
</feature>
<dbReference type="InterPro" id="IPR001352">
    <property type="entry name" value="RNase_HII/HIII"/>
</dbReference>
<dbReference type="GO" id="GO:0005737">
    <property type="term" value="C:cytoplasm"/>
    <property type="evidence" value="ECO:0007669"/>
    <property type="project" value="UniProtKB-SubCell"/>
</dbReference>
<dbReference type="EMBL" id="BMCP01000001">
    <property type="protein sequence ID" value="GGE34846.1"/>
    <property type="molecule type" value="Genomic_DNA"/>
</dbReference>
<reference evidence="18" key="1">
    <citation type="journal article" date="2014" name="Int. J. Syst. Evol. Microbiol.">
        <title>Complete genome sequence of Corynebacterium casei LMG S-19264T (=DSM 44701T), isolated from a smear-ripened cheese.</title>
        <authorList>
            <consortium name="US DOE Joint Genome Institute (JGI-PGF)"/>
            <person name="Walter F."/>
            <person name="Albersmeier A."/>
            <person name="Kalinowski J."/>
            <person name="Ruckert C."/>
        </authorList>
    </citation>
    <scope>NUCLEOTIDE SEQUENCE</scope>
    <source>
        <strain evidence="18">CCM 7684</strain>
    </source>
</reference>
<evidence type="ECO:0000256" key="11">
    <source>
        <dbReference type="ARBA" id="ARBA00022759"/>
    </source>
</evidence>
<evidence type="ECO:0000259" key="17">
    <source>
        <dbReference type="PROSITE" id="PS51975"/>
    </source>
</evidence>
<feature type="binding site" evidence="14 15">
    <location>
        <position position="22"/>
    </location>
    <ligand>
        <name>a divalent metal cation</name>
        <dbReference type="ChEBI" id="CHEBI:60240"/>
    </ligand>
</feature>
<dbReference type="AlphaFoldDB" id="A0A8J2YBW6"/>
<dbReference type="GO" id="GO:0043137">
    <property type="term" value="P:DNA replication, removal of RNA primer"/>
    <property type="evidence" value="ECO:0007669"/>
    <property type="project" value="TreeGrafter"/>
</dbReference>
<dbReference type="HAMAP" id="MF_00052_B">
    <property type="entry name" value="RNase_HII_B"/>
    <property type="match status" value="1"/>
</dbReference>
<keyword evidence="11 14" id="KW-0255">Endonuclease</keyword>
<evidence type="ECO:0000256" key="15">
    <source>
        <dbReference type="PROSITE-ProRule" id="PRU01319"/>
    </source>
</evidence>
<dbReference type="InterPro" id="IPR022898">
    <property type="entry name" value="RNase_HII"/>
</dbReference>
<dbReference type="InterPro" id="IPR012337">
    <property type="entry name" value="RNaseH-like_sf"/>
</dbReference>
<dbReference type="InterPro" id="IPR036397">
    <property type="entry name" value="RNaseH_sf"/>
</dbReference>
<comment type="similarity">
    <text evidence="5 14 16">Belongs to the RNase HII family.</text>
</comment>
<gene>
    <name evidence="14 18" type="primary">rnhB</name>
    <name evidence="18" type="ORF">GCM10007276_10420</name>
</gene>
<evidence type="ECO:0000256" key="2">
    <source>
        <dbReference type="ARBA" id="ARBA00001946"/>
    </source>
</evidence>
<dbReference type="SUPFAM" id="SSF53098">
    <property type="entry name" value="Ribonuclease H-like"/>
    <property type="match status" value="1"/>
</dbReference>